<evidence type="ECO:0000256" key="13">
    <source>
        <dbReference type="ARBA" id="ARBA00022998"/>
    </source>
</evidence>
<evidence type="ECO:0000259" key="19">
    <source>
        <dbReference type="PROSITE" id="PS50125"/>
    </source>
</evidence>
<evidence type="ECO:0000256" key="1">
    <source>
        <dbReference type="ARBA" id="ARBA00001593"/>
    </source>
</evidence>
<dbReference type="Pfam" id="PF00211">
    <property type="entry name" value="Guanylate_cyc"/>
    <property type="match status" value="2"/>
</dbReference>
<dbReference type="SUPFAM" id="SSF55073">
    <property type="entry name" value="Nucleotide cyclase"/>
    <property type="match status" value="2"/>
</dbReference>
<keyword evidence="6 18" id="KW-0812">Transmembrane</keyword>
<gene>
    <name evidence="20" type="primary">LOC114479300</name>
</gene>
<name>A0A8C5GSZ6_GOUWI</name>
<feature type="transmembrane region" description="Helical" evidence="18">
    <location>
        <begin position="152"/>
        <end position="167"/>
    </location>
</feature>
<evidence type="ECO:0000256" key="15">
    <source>
        <dbReference type="ARBA" id="ARBA00023180"/>
    </source>
</evidence>
<dbReference type="InterPro" id="IPR018297">
    <property type="entry name" value="A/G_cyclase_CS"/>
</dbReference>
<feature type="transmembrane region" description="Helical" evidence="18">
    <location>
        <begin position="91"/>
        <end position="109"/>
    </location>
</feature>
<keyword evidence="21" id="KW-1185">Reference proteome</keyword>
<dbReference type="InterPro" id="IPR032628">
    <property type="entry name" value="AC_N"/>
</dbReference>
<dbReference type="GO" id="GO:0046872">
    <property type="term" value="F:metal ion binding"/>
    <property type="evidence" value="ECO:0007669"/>
    <property type="project" value="UniProtKB-KW"/>
</dbReference>
<comment type="subcellular location">
    <subcellularLocation>
        <location evidence="4">Membrane</location>
        <topology evidence="4">Multi-pass membrane protein</topology>
    </subcellularLocation>
</comment>
<keyword evidence="15" id="KW-0325">Glycoprotein</keyword>
<evidence type="ECO:0000256" key="8">
    <source>
        <dbReference type="ARBA" id="ARBA00022737"/>
    </source>
</evidence>
<comment type="similarity">
    <text evidence="17">Belongs to the adenylyl cyclase class-4/guanylyl cyclase family.</text>
</comment>
<evidence type="ECO:0000256" key="3">
    <source>
        <dbReference type="ARBA" id="ARBA00001946"/>
    </source>
</evidence>
<dbReference type="PROSITE" id="PS00452">
    <property type="entry name" value="GUANYLATE_CYCLASE_1"/>
    <property type="match status" value="2"/>
</dbReference>
<accession>A0A8C5GSZ6</accession>
<evidence type="ECO:0000256" key="18">
    <source>
        <dbReference type="SAM" id="Phobius"/>
    </source>
</evidence>
<keyword evidence="10" id="KW-0067">ATP-binding</keyword>
<reference evidence="20" key="2">
    <citation type="submission" date="2025-08" db="UniProtKB">
        <authorList>
            <consortium name="Ensembl"/>
        </authorList>
    </citation>
    <scope>IDENTIFICATION</scope>
</reference>
<comment type="cofactor">
    <cofactor evidence="2">
        <name>Mn(2+)</name>
        <dbReference type="ChEBI" id="CHEBI:29035"/>
    </cofactor>
</comment>
<evidence type="ECO:0000256" key="2">
    <source>
        <dbReference type="ARBA" id="ARBA00001936"/>
    </source>
</evidence>
<evidence type="ECO:0000256" key="4">
    <source>
        <dbReference type="ARBA" id="ARBA00004141"/>
    </source>
</evidence>
<dbReference type="GO" id="GO:0007189">
    <property type="term" value="P:adenylate cyclase-activating G protein-coupled receptor signaling pathway"/>
    <property type="evidence" value="ECO:0007669"/>
    <property type="project" value="TreeGrafter"/>
</dbReference>
<dbReference type="GO" id="GO:0006171">
    <property type="term" value="P:cAMP biosynthetic process"/>
    <property type="evidence" value="ECO:0007669"/>
    <property type="project" value="UniProtKB-KW"/>
</dbReference>
<organism evidence="20 21">
    <name type="scientific">Gouania willdenowi</name>
    <name type="common">Blunt-snouted clingfish</name>
    <name type="synonym">Lepadogaster willdenowi</name>
    <dbReference type="NCBI Taxonomy" id="441366"/>
    <lineage>
        <taxon>Eukaryota</taxon>
        <taxon>Metazoa</taxon>
        <taxon>Chordata</taxon>
        <taxon>Craniata</taxon>
        <taxon>Vertebrata</taxon>
        <taxon>Euteleostomi</taxon>
        <taxon>Actinopterygii</taxon>
        <taxon>Neopterygii</taxon>
        <taxon>Teleostei</taxon>
        <taxon>Neoteleostei</taxon>
        <taxon>Acanthomorphata</taxon>
        <taxon>Ovalentaria</taxon>
        <taxon>Blenniimorphae</taxon>
        <taxon>Blenniiformes</taxon>
        <taxon>Gobiesocoidei</taxon>
        <taxon>Gobiesocidae</taxon>
        <taxon>Gobiesocinae</taxon>
        <taxon>Gouania</taxon>
    </lineage>
</organism>
<evidence type="ECO:0000256" key="14">
    <source>
        <dbReference type="ARBA" id="ARBA00023136"/>
    </source>
</evidence>
<dbReference type="GO" id="GO:0005886">
    <property type="term" value="C:plasma membrane"/>
    <property type="evidence" value="ECO:0007669"/>
    <property type="project" value="TreeGrafter"/>
</dbReference>
<dbReference type="Gene3D" id="3.30.70.1230">
    <property type="entry name" value="Nucleotide cyclase"/>
    <property type="match status" value="2"/>
</dbReference>
<dbReference type="CDD" id="cd07302">
    <property type="entry name" value="CHD"/>
    <property type="match status" value="2"/>
</dbReference>
<dbReference type="PANTHER" id="PTHR45627:SF24">
    <property type="entry name" value="ADENYLATE CYCLASE"/>
    <property type="match status" value="1"/>
</dbReference>
<feature type="transmembrane region" description="Helical" evidence="18">
    <location>
        <begin position="121"/>
        <end position="140"/>
    </location>
</feature>
<evidence type="ECO:0000256" key="6">
    <source>
        <dbReference type="ARBA" id="ARBA00022692"/>
    </source>
</evidence>
<dbReference type="PROSITE" id="PS50125">
    <property type="entry name" value="GUANYLATE_CYCLASE_2"/>
    <property type="match status" value="2"/>
</dbReference>
<dbReference type="AlphaFoldDB" id="A0A8C5GSZ6"/>
<feature type="transmembrane region" description="Helical" evidence="18">
    <location>
        <begin position="60"/>
        <end position="79"/>
    </location>
</feature>
<keyword evidence="16 17" id="KW-0456">Lyase</keyword>
<comment type="cofactor">
    <cofactor evidence="3">
        <name>Mg(2+)</name>
        <dbReference type="ChEBI" id="CHEBI:18420"/>
    </cofactor>
</comment>
<evidence type="ECO:0000256" key="11">
    <source>
        <dbReference type="ARBA" id="ARBA00022842"/>
    </source>
</evidence>
<evidence type="ECO:0000256" key="10">
    <source>
        <dbReference type="ARBA" id="ARBA00022840"/>
    </source>
</evidence>
<dbReference type="InterPro" id="IPR029787">
    <property type="entry name" value="Nucleotide_cyclase"/>
</dbReference>
<evidence type="ECO:0000256" key="16">
    <source>
        <dbReference type="ARBA" id="ARBA00023239"/>
    </source>
</evidence>
<reference evidence="20" key="1">
    <citation type="submission" date="2020-06" db="EMBL/GenBank/DDBJ databases">
        <authorList>
            <consortium name="Wellcome Sanger Institute Data Sharing"/>
        </authorList>
    </citation>
    <scope>NUCLEOTIDE SEQUENCE [LARGE SCALE GENOMIC DNA]</scope>
</reference>
<keyword evidence="7" id="KW-0479">Metal-binding</keyword>
<evidence type="ECO:0000256" key="17">
    <source>
        <dbReference type="RuleBase" id="RU000405"/>
    </source>
</evidence>
<evidence type="ECO:0000256" key="5">
    <source>
        <dbReference type="ARBA" id="ARBA00012201"/>
    </source>
</evidence>
<keyword evidence="9" id="KW-0547">Nucleotide-binding</keyword>
<keyword evidence="11" id="KW-0460">Magnesium</keyword>
<dbReference type="EC" id="4.6.1.1" evidence="5"/>
<dbReference type="FunFam" id="3.30.70.1230:FF:000001">
    <property type="entry name" value="Adenylate cyclase"/>
    <property type="match status" value="1"/>
</dbReference>
<evidence type="ECO:0000256" key="7">
    <source>
        <dbReference type="ARBA" id="ARBA00022723"/>
    </source>
</evidence>
<dbReference type="SMART" id="SM00044">
    <property type="entry name" value="CYCc"/>
    <property type="match status" value="2"/>
</dbReference>
<dbReference type="Ensembl" id="ENSGWIT00000038057.1">
    <property type="protein sequence ID" value="ENSGWIP00000034898.1"/>
    <property type="gene ID" value="ENSGWIG00000016992.1"/>
</dbReference>
<evidence type="ECO:0000256" key="9">
    <source>
        <dbReference type="ARBA" id="ARBA00022741"/>
    </source>
</evidence>
<protein>
    <recommendedName>
        <fullName evidence="5">adenylate cyclase</fullName>
        <ecNumber evidence="5">4.6.1.1</ecNumber>
    </recommendedName>
</protein>
<proteinExistence type="inferred from homology"/>
<dbReference type="GO" id="GO:0004016">
    <property type="term" value="F:adenylate cyclase activity"/>
    <property type="evidence" value="ECO:0007669"/>
    <property type="project" value="UniProtKB-EC"/>
</dbReference>
<evidence type="ECO:0000313" key="21">
    <source>
        <dbReference type="Proteomes" id="UP000694680"/>
    </source>
</evidence>
<dbReference type="FunFam" id="3.30.70.1230:FF:000002">
    <property type="entry name" value="Adenylate cyclase"/>
    <property type="match status" value="1"/>
</dbReference>
<keyword evidence="12 18" id="KW-1133">Transmembrane helix</keyword>
<dbReference type="PANTHER" id="PTHR45627">
    <property type="entry name" value="ADENYLATE CYCLASE TYPE 1"/>
    <property type="match status" value="1"/>
</dbReference>
<keyword evidence="13" id="KW-0115">cAMP biosynthesis</keyword>
<sequence>MNGTDMEEVPFQKVKTRRKRSHCPSGVPLTTIVCEDEFDCKELESLFQNYNLKLEQTSTLKALAVLIFMSSTLTLVELLSGPSLTISKGSHPVHCVIFVSLFIVTNVKYLQVTQLQQIVNLTLLFGFTFSFLCCPFSLGAMGMEPPTAPEQGVWQLILVTFVAYALLPVRTLLAVVFGIMVSISHLIVTATSVTAKTQKLWRTVSKQRPTLVANTVLFTSVNLSGLFVRILTERAQRRAFLQARNCIEERLRMEDENEKQERLLMSLLPRNVAMEMKEDFLKPPERIFHKIYIQRHDNVSILFADIVGFTSLASQCTAQELVKLLNELFGKFDELATENHCRRIKILGDCYYCVSGLTQPKTDHAHCCVEMGLDMIDTITSVAEATEVNLNMRVGLHTGRVLCGVLGLRKWQYDVWSNDVTLANVMEAGGLPGKVHITRSTLECLNGDYEVEPGNADLEIFILTLFVHQTWPPVFFGHGGRSGQPSVWSLSADLCVDLLHSGGSFHIRGFEPILSLLLFVSALALHSRQLDLKLRLDFLWAVQAEEERDGMEKVKLDNRRILFNLLPAHVAQHFLMSNPRNMDLYYQSYAQVGVLFASIPNFNDFYIELDGNNMGVECLRLLNEIIADFDELMDKECYKDIEKIKTIGSTYMAAVGLAKKSIYDHLSTIADYAIEMFDVLDEINYQSYNEFVLRVGINVGPVVAGVIGARRPQYDIWGNTVNVASRMDSTGVPGKIQVTEDVYRLLNTNYDLVSRGNVSVKGKGEMLTYFLEGKVQGSRTHIVISTRLHFACTFTHTVHSWPQTLWCSV</sequence>
<keyword evidence="8" id="KW-0677">Repeat</keyword>
<dbReference type="GO" id="GO:0035556">
    <property type="term" value="P:intracellular signal transduction"/>
    <property type="evidence" value="ECO:0007669"/>
    <property type="project" value="InterPro"/>
</dbReference>
<dbReference type="GO" id="GO:0005524">
    <property type="term" value="F:ATP binding"/>
    <property type="evidence" value="ECO:0007669"/>
    <property type="project" value="UniProtKB-KW"/>
</dbReference>
<feature type="domain" description="Guanylate cyclase" evidence="19">
    <location>
        <begin position="593"/>
        <end position="728"/>
    </location>
</feature>
<keyword evidence="14 18" id="KW-0472">Membrane</keyword>
<dbReference type="Proteomes" id="UP000694680">
    <property type="component" value="Chromosome 17"/>
</dbReference>
<reference evidence="20" key="3">
    <citation type="submission" date="2025-09" db="UniProtKB">
        <authorList>
            <consortium name="Ensembl"/>
        </authorList>
    </citation>
    <scope>IDENTIFICATION</scope>
</reference>
<evidence type="ECO:0000313" key="20">
    <source>
        <dbReference type="Ensembl" id="ENSGWIP00000034898.1"/>
    </source>
</evidence>
<feature type="domain" description="Guanylate cyclase" evidence="19">
    <location>
        <begin position="300"/>
        <end position="427"/>
    </location>
</feature>
<evidence type="ECO:0000256" key="12">
    <source>
        <dbReference type="ARBA" id="ARBA00022989"/>
    </source>
</evidence>
<dbReference type="InterPro" id="IPR001054">
    <property type="entry name" value="A/G_cyclase"/>
</dbReference>
<comment type="catalytic activity">
    <reaction evidence="1">
        <text>ATP = 3',5'-cyclic AMP + diphosphate</text>
        <dbReference type="Rhea" id="RHEA:15389"/>
        <dbReference type="ChEBI" id="CHEBI:30616"/>
        <dbReference type="ChEBI" id="CHEBI:33019"/>
        <dbReference type="ChEBI" id="CHEBI:58165"/>
        <dbReference type="EC" id="4.6.1.1"/>
    </reaction>
</comment>
<dbReference type="Pfam" id="PF16214">
    <property type="entry name" value="AC_N"/>
    <property type="match status" value="1"/>
</dbReference>
<feature type="transmembrane region" description="Helical" evidence="18">
    <location>
        <begin position="211"/>
        <end position="231"/>
    </location>
</feature>